<feature type="coiled-coil region" evidence="1">
    <location>
        <begin position="25"/>
        <end position="52"/>
    </location>
</feature>
<dbReference type="AlphaFoldDB" id="A0A0G0TQT5"/>
<accession>A0A0G0TQT5</accession>
<comment type="caution">
    <text evidence="2">The sequence shown here is derived from an EMBL/GenBank/DDBJ whole genome shotgun (WGS) entry which is preliminary data.</text>
</comment>
<organism evidence="2 3">
    <name type="scientific">Candidatus Curtissbacteria bacterium GW2011_GWA1_40_16</name>
    <dbReference type="NCBI Taxonomy" id="1618405"/>
    <lineage>
        <taxon>Bacteria</taxon>
        <taxon>Candidatus Curtissiibacteriota</taxon>
    </lineage>
</organism>
<reference evidence="2 3" key="1">
    <citation type="journal article" date="2015" name="Nature">
        <title>rRNA introns, odd ribosomes, and small enigmatic genomes across a large radiation of phyla.</title>
        <authorList>
            <person name="Brown C.T."/>
            <person name="Hug L.A."/>
            <person name="Thomas B.C."/>
            <person name="Sharon I."/>
            <person name="Castelle C.J."/>
            <person name="Singh A."/>
            <person name="Wilkins M.J."/>
            <person name="Williams K.H."/>
            <person name="Banfield J.F."/>
        </authorList>
    </citation>
    <scope>NUCLEOTIDE SEQUENCE [LARGE SCALE GENOMIC DNA]</scope>
</reference>
<evidence type="ECO:0000256" key="1">
    <source>
        <dbReference type="SAM" id="Coils"/>
    </source>
</evidence>
<evidence type="ECO:0000313" key="3">
    <source>
        <dbReference type="Proteomes" id="UP000034531"/>
    </source>
</evidence>
<protein>
    <submittedName>
        <fullName evidence="2">Uncharacterized protein</fullName>
    </submittedName>
</protein>
<proteinExistence type="predicted"/>
<dbReference type="Proteomes" id="UP000034531">
    <property type="component" value="Unassembled WGS sequence"/>
</dbReference>
<dbReference type="EMBL" id="LBYI01000028">
    <property type="protein sequence ID" value="KKR49420.1"/>
    <property type="molecule type" value="Genomic_DNA"/>
</dbReference>
<keyword evidence="1" id="KW-0175">Coiled coil</keyword>
<evidence type="ECO:0000313" key="2">
    <source>
        <dbReference type="EMBL" id="KKR49420.1"/>
    </source>
</evidence>
<gene>
    <name evidence="2" type="ORF">UT84_C0028G0009</name>
</gene>
<sequence length="59" mass="6819">MKMRIIIVLFVLANLAMLSGRAISATPEEIRMDELQTKLEELQSEQDRIREDLSAKIFL</sequence>
<name>A0A0G0TQT5_9BACT</name>